<dbReference type="GO" id="GO:0005829">
    <property type="term" value="C:cytosol"/>
    <property type="evidence" value="ECO:0007669"/>
    <property type="project" value="TreeGrafter"/>
</dbReference>
<dbReference type="AlphaFoldDB" id="A0A2K9DIT6"/>
<accession>A0A2K9DIT6</accession>
<dbReference type="PANTHER" id="PTHR43364">
    <property type="entry name" value="NADH-SPECIFIC METHYLGLYOXAL REDUCTASE-RELATED"/>
    <property type="match status" value="1"/>
</dbReference>
<dbReference type="Gene3D" id="3.20.20.100">
    <property type="entry name" value="NADP-dependent oxidoreductase domain"/>
    <property type="match status" value="1"/>
</dbReference>
<name>A0A2K9DIT6_9MICO</name>
<dbReference type="Proteomes" id="UP000233276">
    <property type="component" value="Chromosome"/>
</dbReference>
<dbReference type="RefSeq" id="WP_101307045.1">
    <property type="nucleotide sequence ID" value="NZ_CP025299.1"/>
</dbReference>
<dbReference type="PANTHER" id="PTHR43364:SF6">
    <property type="entry name" value="OXIDOREDUCTASE-RELATED"/>
    <property type="match status" value="1"/>
</dbReference>
<dbReference type="Pfam" id="PF00248">
    <property type="entry name" value="Aldo_ket_red"/>
    <property type="match status" value="1"/>
</dbReference>
<dbReference type="SUPFAM" id="SSF51430">
    <property type="entry name" value="NAD(P)-linked oxidoreductase"/>
    <property type="match status" value="1"/>
</dbReference>
<evidence type="ECO:0000313" key="2">
    <source>
        <dbReference type="EMBL" id="AUG30919.1"/>
    </source>
</evidence>
<dbReference type="KEGG" id="mhos:CXR34_16590"/>
<gene>
    <name evidence="2" type="ORF">CXR34_16590</name>
</gene>
<sequence>MDTTHRKELALGTIWFGTRQDAECSYALLDHYVARGGRWLDTADNYAFWESPSGTGGASETVIGDWLRRHPGIRDEVAISTKIGANPTVPGTWAAPMEGLGPRAVEEAVAPSMARLGVDVIDLLWAHIEDRAVPLEEQVEALGSLVADGRVRRLGASNHATWRVERARSLARTRGLASYDALQLRHSYLQPMPFAPLPPGHVVATPESLDYVASEGLGMWAYTTLLSGAYARTDRLPHAYRHPETDRRLAALDRVARRLDATRNQVVLAWLIGGTPAVTPVVGVSDIAQLDEAMDALALQLDAEARAVLDGRDAQ</sequence>
<organism evidence="2 3">
    <name type="scientific">Microbacterium hominis</name>
    <dbReference type="NCBI Taxonomy" id="162426"/>
    <lineage>
        <taxon>Bacteria</taxon>
        <taxon>Bacillati</taxon>
        <taxon>Actinomycetota</taxon>
        <taxon>Actinomycetes</taxon>
        <taxon>Micrococcales</taxon>
        <taxon>Microbacteriaceae</taxon>
        <taxon>Microbacterium</taxon>
    </lineage>
</organism>
<evidence type="ECO:0000313" key="3">
    <source>
        <dbReference type="Proteomes" id="UP000233276"/>
    </source>
</evidence>
<reference evidence="2 3" key="1">
    <citation type="submission" date="2017-12" db="EMBL/GenBank/DDBJ databases">
        <title>Isolation and characterization of estrogens degradatiion strain Microbacterium hominis SJTG1.</title>
        <authorList>
            <person name="Xiong W."/>
            <person name="Yin C."/>
            <person name="Zheng D."/>
            <person name="Liang R."/>
        </authorList>
    </citation>
    <scope>NUCLEOTIDE SEQUENCE [LARGE SCALE GENOMIC DNA]</scope>
    <source>
        <strain evidence="2 3">SJTG1</strain>
    </source>
</reference>
<dbReference type="EMBL" id="CP025299">
    <property type="protein sequence ID" value="AUG30919.1"/>
    <property type="molecule type" value="Genomic_DNA"/>
</dbReference>
<dbReference type="InterPro" id="IPR050523">
    <property type="entry name" value="AKR_Detox_Biosynth"/>
</dbReference>
<dbReference type="InterPro" id="IPR023210">
    <property type="entry name" value="NADP_OxRdtase_dom"/>
</dbReference>
<feature type="domain" description="NADP-dependent oxidoreductase" evidence="1">
    <location>
        <begin position="8"/>
        <end position="307"/>
    </location>
</feature>
<dbReference type="InterPro" id="IPR036812">
    <property type="entry name" value="NAD(P)_OxRdtase_dom_sf"/>
</dbReference>
<proteinExistence type="predicted"/>
<evidence type="ECO:0000259" key="1">
    <source>
        <dbReference type="Pfam" id="PF00248"/>
    </source>
</evidence>
<protein>
    <submittedName>
        <fullName evidence="2">Oxidoreductase</fullName>
    </submittedName>
</protein>